<dbReference type="Gene3D" id="2.40.50.100">
    <property type="match status" value="1"/>
</dbReference>
<evidence type="ECO:0000259" key="2">
    <source>
        <dbReference type="Pfam" id="PF25989"/>
    </source>
</evidence>
<dbReference type="AlphaFoldDB" id="A0A7V2ZH78"/>
<dbReference type="Pfam" id="PF25989">
    <property type="entry name" value="YknX_C"/>
    <property type="match status" value="1"/>
</dbReference>
<dbReference type="GO" id="GO:0015562">
    <property type="term" value="F:efflux transmembrane transporter activity"/>
    <property type="evidence" value="ECO:0007669"/>
    <property type="project" value="TreeGrafter"/>
</dbReference>
<name>A0A7V2ZH78_9BACT</name>
<comment type="caution">
    <text evidence="3">The sequence shown here is derived from an EMBL/GenBank/DDBJ whole genome shotgun (WGS) entry which is preliminary data.</text>
</comment>
<evidence type="ECO:0000256" key="1">
    <source>
        <dbReference type="ARBA" id="ARBA00009477"/>
    </source>
</evidence>
<dbReference type="InterPro" id="IPR058637">
    <property type="entry name" value="YknX-like_C"/>
</dbReference>
<dbReference type="Gene3D" id="1.10.287.470">
    <property type="entry name" value="Helix hairpin bin"/>
    <property type="match status" value="1"/>
</dbReference>
<accession>A0A7V2ZH78</accession>
<proteinExistence type="inferred from homology"/>
<feature type="domain" description="YknX-like C-terminal permuted SH3-like" evidence="2">
    <location>
        <begin position="284"/>
        <end position="344"/>
    </location>
</feature>
<dbReference type="GO" id="GO:1990281">
    <property type="term" value="C:efflux pump complex"/>
    <property type="evidence" value="ECO:0007669"/>
    <property type="project" value="TreeGrafter"/>
</dbReference>
<dbReference type="PANTHER" id="PTHR30469">
    <property type="entry name" value="MULTIDRUG RESISTANCE PROTEIN MDTA"/>
    <property type="match status" value="1"/>
</dbReference>
<dbReference type="InterPro" id="IPR006143">
    <property type="entry name" value="RND_pump_MFP"/>
</dbReference>
<dbReference type="SUPFAM" id="SSF111369">
    <property type="entry name" value="HlyD-like secretion proteins"/>
    <property type="match status" value="1"/>
</dbReference>
<reference evidence="3" key="1">
    <citation type="journal article" date="2020" name="mSystems">
        <title>Genome- and Community-Level Interaction Insights into Carbon Utilization and Element Cycling Functions of Hydrothermarchaeota in Hydrothermal Sediment.</title>
        <authorList>
            <person name="Zhou Z."/>
            <person name="Liu Y."/>
            <person name="Xu W."/>
            <person name="Pan J."/>
            <person name="Luo Z.H."/>
            <person name="Li M."/>
        </authorList>
    </citation>
    <scope>NUCLEOTIDE SEQUENCE [LARGE SCALE GENOMIC DNA]</scope>
    <source>
        <strain evidence="3">SpSt-479</strain>
    </source>
</reference>
<dbReference type="NCBIfam" id="TIGR01730">
    <property type="entry name" value="RND_mfp"/>
    <property type="match status" value="1"/>
</dbReference>
<evidence type="ECO:0000313" key="3">
    <source>
        <dbReference type="EMBL" id="HFI89920.1"/>
    </source>
</evidence>
<organism evidence="3">
    <name type="scientific">Ignavibacterium album</name>
    <dbReference type="NCBI Taxonomy" id="591197"/>
    <lineage>
        <taxon>Bacteria</taxon>
        <taxon>Pseudomonadati</taxon>
        <taxon>Ignavibacteriota</taxon>
        <taxon>Ignavibacteria</taxon>
        <taxon>Ignavibacteriales</taxon>
        <taxon>Ignavibacteriaceae</taxon>
        <taxon>Ignavibacterium</taxon>
    </lineage>
</organism>
<sequence length="346" mass="38969">MKPTIKFISLMFFIFIISLAIISCGEDKPETKSMDELRNEEGIPVKVEEVKYQPFTKYLTFFSKLTGIKEATKASIVGGKIERINATVGDYVREKQVIVEFDIYNPGVQYEQAKSAYENLKKNYDRVKALLAAGETSQANYDAIETQYLVAKRNYESVRQMLFIEAPFDGILVDMKVNPGDNVRADVPLFTVSQTNKMRSKIWVSEKEISQFKKGMKAVTEYDGQQFIGKVVEISLAMDPARQAFFVEVEFDNPKGIIKSGVTNEIRILTYEKSNAIIIQRSLVNKDENGNYVFVVQNNKAIKKYITNGNESGLYYEVSGGLQVGDLLVVKGASQLEDGSKVNVIQ</sequence>
<gene>
    <name evidence="3" type="ORF">ENS31_00150</name>
</gene>
<dbReference type="PROSITE" id="PS51257">
    <property type="entry name" value="PROKAR_LIPOPROTEIN"/>
    <property type="match status" value="1"/>
</dbReference>
<comment type="similarity">
    <text evidence="1">Belongs to the membrane fusion protein (MFP) (TC 8.A.1) family.</text>
</comment>
<protein>
    <submittedName>
        <fullName evidence="3">Efflux RND transporter periplasmic adaptor subunit</fullName>
    </submittedName>
</protein>
<dbReference type="Gene3D" id="2.40.30.170">
    <property type="match status" value="1"/>
</dbReference>
<dbReference type="Gene3D" id="2.40.420.20">
    <property type="match status" value="1"/>
</dbReference>
<dbReference type="EMBL" id="DSUJ01000002">
    <property type="protein sequence ID" value="HFI89920.1"/>
    <property type="molecule type" value="Genomic_DNA"/>
</dbReference>